<dbReference type="Proteomes" id="UP001198242">
    <property type="component" value="Unassembled WGS sequence"/>
</dbReference>
<evidence type="ECO:0000259" key="2">
    <source>
        <dbReference type="Pfam" id="PF05257"/>
    </source>
</evidence>
<dbReference type="InterPro" id="IPR007921">
    <property type="entry name" value="CHAP_dom"/>
</dbReference>
<dbReference type="RefSeq" id="WP_308457087.1">
    <property type="nucleotide sequence ID" value="NZ_JAJEQM010000021.1"/>
</dbReference>
<proteinExistence type="predicted"/>
<evidence type="ECO:0000313" key="4">
    <source>
        <dbReference type="Proteomes" id="UP001198242"/>
    </source>
</evidence>
<evidence type="ECO:0000256" key="1">
    <source>
        <dbReference type="SAM" id="Coils"/>
    </source>
</evidence>
<dbReference type="SUPFAM" id="SSF54001">
    <property type="entry name" value="Cysteine proteinases"/>
    <property type="match status" value="1"/>
</dbReference>
<accession>A0AAE3E178</accession>
<reference evidence="3 4" key="1">
    <citation type="submission" date="2021-10" db="EMBL/GenBank/DDBJ databases">
        <title>Anaerobic single-cell dispensing facilitates the cultivation of human gut bacteria.</title>
        <authorList>
            <person name="Afrizal A."/>
        </authorList>
    </citation>
    <scope>NUCLEOTIDE SEQUENCE [LARGE SCALE GENOMIC DNA]</scope>
    <source>
        <strain evidence="3 4">CLA-AA-H232</strain>
    </source>
</reference>
<dbReference type="AlphaFoldDB" id="A0AAE3E178"/>
<gene>
    <name evidence="3" type="ORF">LKE05_12730</name>
</gene>
<keyword evidence="4" id="KW-1185">Reference proteome</keyword>
<dbReference type="EMBL" id="JAJEQM010000021">
    <property type="protein sequence ID" value="MCC2211646.1"/>
    <property type="molecule type" value="Genomic_DNA"/>
</dbReference>
<dbReference type="Pfam" id="PF05257">
    <property type="entry name" value="CHAP"/>
    <property type="match status" value="1"/>
</dbReference>
<feature type="coiled-coil region" evidence="1">
    <location>
        <begin position="165"/>
        <end position="199"/>
    </location>
</feature>
<protein>
    <submittedName>
        <fullName evidence="3">CHAP domain-containing protein</fullName>
    </submittedName>
</protein>
<keyword evidence="1" id="KW-0175">Coiled coil</keyword>
<evidence type="ECO:0000313" key="3">
    <source>
        <dbReference type="EMBL" id="MCC2211646.1"/>
    </source>
</evidence>
<feature type="domain" description="Peptidase C51" evidence="2">
    <location>
        <begin position="49"/>
        <end position="131"/>
    </location>
</feature>
<sequence>MTAIDKLIQTADNEVGYLEKSSNSQLDDKTANAGMNNYTKYWRDIKNEYQGQPWCAVFVTWCFTKTFGVDKAHQILKHYPYVYCPTMSGLFKLYANPKRGDIVIFNHNGVFTHTGIVTGVDGDYFTTVEGNTSAGSAVVANGGGVCRKGYYISNLAGTKFCRPDYETAESEEEIMSKEYTELKAEIAKLQADVNKLNSKMIYNYVDDNMPEWARPTVQKMMDKGFLKGDENGCLGLTDELLRVFVINDRAGVYENRWDGKSE</sequence>
<comment type="caution">
    <text evidence="3">The sequence shown here is derived from an EMBL/GenBank/DDBJ whole genome shotgun (WGS) entry which is preliminary data.</text>
</comment>
<organism evidence="3 4">
    <name type="scientific">Hominilimicola fabiformis</name>
    <dbReference type="NCBI Taxonomy" id="2885356"/>
    <lineage>
        <taxon>Bacteria</taxon>
        <taxon>Bacillati</taxon>
        <taxon>Bacillota</taxon>
        <taxon>Clostridia</taxon>
        <taxon>Eubacteriales</taxon>
        <taxon>Oscillospiraceae</taxon>
        <taxon>Hominilimicola</taxon>
    </lineage>
</organism>
<dbReference type="InterPro" id="IPR038765">
    <property type="entry name" value="Papain-like_cys_pep_sf"/>
</dbReference>
<name>A0AAE3E178_9FIRM</name>
<dbReference type="Gene3D" id="3.90.1720.10">
    <property type="entry name" value="endopeptidase domain like (from Nostoc punctiforme)"/>
    <property type="match status" value="1"/>
</dbReference>